<organism evidence="3 4">
    <name type="scientific">Lichtheimia corymbifera JMRC:FSU:9682</name>
    <dbReference type="NCBI Taxonomy" id="1263082"/>
    <lineage>
        <taxon>Eukaryota</taxon>
        <taxon>Fungi</taxon>
        <taxon>Fungi incertae sedis</taxon>
        <taxon>Mucoromycota</taxon>
        <taxon>Mucoromycotina</taxon>
        <taxon>Mucoromycetes</taxon>
        <taxon>Mucorales</taxon>
        <taxon>Lichtheimiaceae</taxon>
        <taxon>Lichtheimia</taxon>
    </lineage>
</organism>
<dbReference type="AlphaFoldDB" id="A0A068S3Q1"/>
<keyword evidence="1" id="KW-0175">Coiled coil</keyword>
<dbReference type="SUPFAM" id="SSF52540">
    <property type="entry name" value="P-loop containing nucleoside triphosphate hydrolases"/>
    <property type="match status" value="1"/>
</dbReference>
<feature type="compositionally biased region" description="Polar residues" evidence="2">
    <location>
        <begin position="851"/>
        <end position="878"/>
    </location>
</feature>
<dbReference type="OrthoDB" id="2271689at2759"/>
<gene>
    <name evidence="3" type="ORF">LCOR_06976.1</name>
</gene>
<feature type="compositionally biased region" description="Basic and acidic residues" evidence="2">
    <location>
        <begin position="782"/>
        <end position="791"/>
    </location>
</feature>
<proteinExistence type="predicted"/>
<dbReference type="Proteomes" id="UP000027586">
    <property type="component" value="Unassembled WGS sequence"/>
</dbReference>
<feature type="compositionally biased region" description="Basic and acidic residues" evidence="2">
    <location>
        <begin position="591"/>
        <end position="616"/>
    </location>
</feature>
<evidence type="ECO:0000313" key="4">
    <source>
        <dbReference type="Proteomes" id="UP000027586"/>
    </source>
</evidence>
<evidence type="ECO:0000313" key="3">
    <source>
        <dbReference type="EMBL" id="CDH55876.1"/>
    </source>
</evidence>
<feature type="compositionally biased region" description="Polar residues" evidence="2">
    <location>
        <begin position="712"/>
        <end position="735"/>
    </location>
</feature>
<accession>A0A068S3Q1</accession>
<protein>
    <submittedName>
        <fullName evidence="3">Uncharacterized protein</fullName>
    </submittedName>
</protein>
<feature type="region of interest" description="Disordered" evidence="2">
    <location>
        <begin position="591"/>
        <end position="914"/>
    </location>
</feature>
<dbReference type="VEuPathDB" id="FungiDB:LCOR_06976.1"/>
<feature type="coiled-coil region" evidence="1">
    <location>
        <begin position="280"/>
        <end position="360"/>
    </location>
</feature>
<dbReference type="EMBL" id="CBTN010000033">
    <property type="protein sequence ID" value="CDH55876.1"/>
    <property type="molecule type" value="Genomic_DNA"/>
</dbReference>
<sequence>MLLDHTDRYISDITAFGQIRQRYNFSRCVTQPEQCKPEVEDLVQKALEGYNSAAVFMSTGPLDPFESRQTILHQLLSYLDEQLNYVNESRKRDGRRSIHLDYAFLGFGENNNCYDLRADRKLKKQYICENGLDTIMRRVNSANDIWKNTKEGSRVPFVLRLRLSDDRHFLGTLTIIDLLFPWRQLSAVNDQHFAFQDLVQVLNDYADLEFEGSISNVTNHLLTKITAECFCGPCKTAVFAYVNEYPDTMVRDTIDSLELMQTVRRIRTVAIRNTMDSRIIDVYKQQLNTLQRKYESEHNRASNLEAELNNAVQQLNVKDMDLHRVEVDEARARHESEETRKMMANQLEKMERRLELERLKAVYEESKHVTKAVELDGKIIRLRSTLFCASAASMKHREDLQNAYARIQKDEEIMQEQLSVIHQQDTTIQGMKNAKTATDEEKERLTQAVESLNEEIEKRQNELDRKKAVLDKKTTIIRRQKEALQQAKQRLDDQDELLELRQSAVKAKDDHVTRLRELLERKQKQQRKSDKKAVDGKALEDLEALVDSLKRDLAEAEDGKKALEKAIHEEKERAKSQEKTLKAQERALLKAEKQQADYKQAQEEVKQLEGEKRRFMTEISRLTRKSSMMEDRIRQLERENHSLMNGSSKGLGEQEEQNKEEQPQPQQQQQEHENNGAHIADDTFEEHAVETPSAGNKPVARSLSRKLRQKKQQGNSSKVTDQKGTPLREQQTLSSPEPIILSDADQSPVLEYLGSDFEPVLRLPNVGGDDNDDDSTPLLDRPVTEEVKNVEDNNQSSTIDTQQHEGANTQQTDRRGDNQPRVVSASQDDTVNTQQSDTQQTNQQDDIQSSAIVPSQDDTLDTQQYEGTNTQQSISLENQQPDLPQPRQRRQTRKRRKLVDPKKRVAEDYEGDLSPLAKVRRIISQDEE</sequence>
<feature type="compositionally biased region" description="Basic and acidic residues" evidence="2">
    <location>
        <begin position="627"/>
        <end position="641"/>
    </location>
</feature>
<feature type="compositionally biased region" description="Basic and acidic residues" evidence="2">
    <location>
        <begin position="670"/>
        <end position="689"/>
    </location>
</feature>
<evidence type="ECO:0000256" key="2">
    <source>
        <dbReference type="SAM" id="MobiDB-lite"/>
    </source>
</evidence>
<feature type="compositionally biased region" description="Basic and acidic residues" evidence="2">
    <location>
        <begin position="898"/>
        <end position="907"/>
    </location>
</feature>
<reference evidence="3" key="1">
    <citation type="submission" date="2013-08" db="EMBL/GenBank/DDBJ databases">
        <title>Gene expansion shapes genome architecture in the human pathogen Lichtheimia corymbifera: an evolutionary genomics analysis in the ancient terrestrial Mucorales (Mucoromycotina).</title>
        <authorList>
            <person name="Schwartze V.U."/>
            <person name="Winter S."/>
            <person name="Shelest E."/>
            <person name="Marcet-Houben M."/>
            <person name="Horn F."/>
            <person name="Wehner S."/>
            <person name="Hoffmann K."/>
            <person name="Riege K."/>
            <person name="Sammeth M."/>
            <person name="Nowrousian M."/>
            <person name="Valiante V."/>
            <person name="Linde J."/>
            <person name="Jacobsen I.D."/>
            <person name="Marz M."/>
            <person name="Brakhage A.A."/>
            <person name="Gabaldon T."/>
            <person name="Bocker S."/>
            <person name="Voigt K."/>
        </authorList>
    </citation>
    <scope>NUCLEOTIDE SEQUENCE [LARGE SCALE GENOMIC DNA]</scope>
    <source>
        <strain evidence="3">FSU 9682</strain>
    </source>
</reference>
<feature type="compositionally biased region" description="Low complexity" evidence="2">
    <location>
        <begin position="826"/>
        <end position="850"/>
    </location>
</feature>
<dbReference type="InterPro" id="IPR027417">
    <property type="entry name" value="P-loop_NTPase"/>
</dbReference>
<name>A0A068S3Q1_9FUNG</name>
<dbReference type="STRING" id="1263082.A0A068S3Q1"/>
<comment type="caution">
    <text evidence="3">The sequence shown here is derived from an EMBL/GenBank/DDBJ whole genome shotgun (WGS) entry which is preliminary data.</text>
</comment>
<keyword evidence="4" id="KW-1185">Reference proteome</keyword>
<evidence type="ECO:0000256" key="1">
    <source>
        <dbReference type="SAM" id="Coils"/>
    </source>
</evidence>
<feature type="compositionally biased region" description="Polar residues" evidence="2">
    <location>
        <begin position="792"/>
        <end position="811"/>
    </location>
</feature>
<feature type="compositionally biased region" description="Basic residues" evidence="2">
    <location>
        <begin position="887"/>
        <end position="897"/>
    </location>
</feature>